<dbReference type="Pfam" id="PF13374">
    <property type="entry name" value="TPR_10"/>
    <property type="match status" value="1"/>
</dbReference>
<evidence type="ECO:0000313" key="2">
    <source>
        <dbReference type="EMBL" id="KAF1811686.1"/>
    </source>
</evidence>
<proteinExistence type="predicted"/>
<sequence length="725" mass="83039">MAMLLLLFFYFCLAANRSIAQREWSSIDPICIDKTNLVELSEAINSMFRWYRDAERCYVYLSDVAGPILDPNNSHFQYWKVEFRKKLIAPESVEFFSNDCRKLGSKKSLERQIREVVEIPVEALRRKLLSQFGVTERISWTEDRETTKEEDKVYSLLGIFGVSISPIYGEGRDNVFRRLHAEIENTSNRRHFEDFAIPFSLSDVAETEHFVARERELMEIHKALRGDGSRCVAILHGLGGIGKTQLAVAYAKRYRDRYSAILWLNIKDEVSLKQSFANAARRIRQEHPSAQCLNAVDLNGSLDEVVEAVKEWLSLRNNVRWLAIYENYDNSKVPGNTDPTALDIKKYLLESYQGSIIITTRSSQVKIGHGIPVQKLENVQDCLKILSNVSRREGLNNDGLPLALATAGAYLDQVSTGLAEYLHQYKESWLKLKEKSPELNSYEDRTLYTTWNISYKHVEQQNRLSAQFLQLWAYFDNQDLWFELPCHNDSSDPEWIRKLTEDQKNFVAAVRVLCNHGLVEANSFSRDSVESGGYRMHSCVHSWTMHVLNPEWNNDIHVARCLSMISKCGISQNGIEWAVHNLGLLYADQGKLKEVEEMYMRALHGTEEALGPKHTSTLDTVNNLDNLYAKQGKLGEAEKMYMRALQGKEEALGPKHISTLGTINNLGLLYANQGSQGKAENMYMQTLHGYEEAMGTEVVARYILENLRGHRISHCKTTHLYRKPA</sequence>
<dbReference type="EMBL" id="ML975160">
    <property type="protein sequence ID" value="KAF1811686.1"/>
    <property type="molecule type" value="Genomic_DNA"/>
</dbReference>
<reference evidence="2 4" key="1">
    <citation type="submission" date="2020-01" db="EMBL/GenBank/DDBJ databases">
        <authorList>
            <consortium name="DOE Joint Genome Institute"/>
            <person name="Haridas S."/>
            <person name="Albert R."/>
            <person name="Binder M."/>
            <person name="Bloem J."/>
            <person name="Labutti K."/>
            <person name="Salamov A."/>
            <person name="Andreopoulos B."/>
            <person name="Baker S.E."/>
            <person name="Barry K."/>
            <person name="Bills G."/>
            <person name="Bluhm B.H."/>
            <person name="Cannon C."/>
            <person name="Castanera R."/>
            <person name="Culley D.E."/>
            <person name="Daum C."/>
            <person name="Ezra D."/>
            <person name="Gonzalez J.B."/>
            <person name="Henrissat B."/>
            <person name="Kuo A."/>
            <person name="Liang C."/>
            <person name="Lipzen A."/>
            <person name="Lutzoni F."/>
            <person name="Magnuson J."/>
            <person name="Mondo S."/>
            <person name="Nolan M."/>
            <person name="Ohm R."/>
            <person name="Pangilinan J."/>
            <person name="Park H.-J."/>
            <person name="Ramirez L."/>
            <person name="Alfaro M."/>
            <person name="Sun H."/>
            <person name="Tritt A."/>
            <person name="Yoshinaga Y."/>
            <person name="Zwiers L.-H."/>
            <person name="Turgeon B.G."/>
            <person name="Goodwin S.B."/>
            <person name="Spatafora J.W."/>
            <person name="Crous P.W."/>
            <person name="Grigoriev I.V."/>
        </authorList>
    </citation>
    <scope>NUCLEOTIDE SEQUENCE</scope>
    <source>
        <strain evidence="2 4">CBS 781.70</strain>
    </source>
</reference>
<keyword evidence="3" id="KW-1185">Reference proteome</keyword>
<feature type="signal peptide" evidence="1">
    <location>
        <begin position="1"/>
        <end position="20"/>
    </location>
</feature>
<organism evidence="2">
    <name type="scientific">Eremomyces bilateralis CBS 781.70</name>
    <dbReference type="NCBI Taxonomy" id="1392243"/>
    <lineage>
        <taxon>Eukaryota</taxon>
        <taxon>Fungi</taxon>
        <taxon>Dikarya</taxon>
        <taxon>Ascomycota</taxon>
        <taxon>Pezizomycotina</taxon>
        <taxon>Dothideomycetes</taxon>
        <taxon>Dothideomycetes incertae sedis</taxon>
        <taxon>Eremomycetales</taxon>
        <taxon>Eremomycetaceae</taxon>
        <taxon>Eremomyces</taxon>
    </lineage>
</organism>
<reference evidence="4" key="2">
    <citation type="submission" date="2020-04" db="EMBL/GenBank/DDBJ databases">
        <authorList>
            <consortium name="NCBI Genome Project"/>
        </authorList>
    </citation>
    <scope>NUCLEOTIDE SEQUENCE</scope>
    <source>
        <strain evidence="4">CBS 781.70</strain>
    </source>
</reference>
<name>A0A6G1G181_9PEZI</name>
<dbReference type="Proteomes" id="UP000504638">
    <property type="component" value="Unplaced"/>
</dbReference>
<dbReference type="Gene3D" id="3.40.50.300">
    <property type="entry name" value="P-loop containing nucleotide triphosphate hydrolases"/>
    <property type="match status" value="1"/>
</dbReference>
<evidence type="ECO:0000256" key="1">
    <source>
        <dbReference type="SAM" id="SignalP"/>
    </source>
</evidence>
<dbReference type="Pfam" id="PF13424">
    <property type="entry name" value="TPR_12"/>
    <property type="match status" value="1"/>
</dbReference>
<dbReference type="GeneID" id="54423128"/>
<evidence type="ECO:0000313" key="4">
    <source>
        <dbReference type="RefSeq" id="XP_033533317.1"/>
    </source>
</evidence>
<dbReference type="PRINTS" id="PR00364">
    <property type="entry name" value="DISEASERSIST"/>
</dbReference>
<dbReference type="SUPFAM" id="SSF52540">
    <property type="entry name" value="P-loop containing nucleoside triphosphate hydrolases"/>
    <property type="match status" value="1"/>
</dbReference>
<dbReference type="OrthoDB" id="674604at2759"/>
<dbReference type="SUPFAM" id="SSF48452">
    <property type="entry name" value="TPR-like"/>
    <property type="match status" value="1"/>
</dbReference>
<dbReference type="AlphaFoldDB" id="A0A6G1G181"/>
<evidence type="ECO:0000313" key="3">
    <source>
        <dbReference type="Proteomes" id="UP000504638"/>
    </source>
</evidence>
<dbReference type="InterPro" id="IPR011990">
    <property type="entry name" value="TPR-like_helical_dom_sf"/>
</dbReference>
<dbReference type="InterPro" id="IPR027417">
    <property type="entry name" value="P-loop_NTPase"/>
</dbReference>
<feature type="chain" id="PRO_5044631758" description="TPR-like protein" evidence="1">
    <location>
        <begin position="21"/>
        <end position="725"/>
    </location>
</feature>
<keyword evidence="1" id="KW-0732">Signal</keyword>
<dbReference type="RefSeq" id="XP_033533317.1">
    <property type="nucleotide sequence ID" value="XM_033682558.1"/>
</dbReference>
<dbReference type="Gene3D" id="1.25.40.10">
    <property type="entry name" value="Tetratricopeptide repeat domain"/>
    <property type="match status" value="1"/>
</dbReference>
<reference evidence="4" key="3">
    <citation type="submission" date="2025-04" db="UniProtKB">
        <authorList>
            <consortium name="RefSeq"/>
        </authorList>
    </citation>
    <scope>IDENTIFICATION</scope>
    <source>
        <strain evidence="4">CBS 781.70</strain>
    </source>
</reference>
<dbReference type="PANTHER" id="PTHR10622:SF13">
    <property type="entry name" value="NACHT DOMAIN-CONTAINING PROTEIN"/>
    <property type="match status" value="1"/>
</dbReference>
<gene>
    <name evidence="2 4" type="ORF">P152DRAFT_507891</name>
</gene>
<dbReference type="PANTHER" id="PTHR10622">
    <property type="entry name" value="HET DOMAIN-CONTAINING PROTEIN"/>
    <property type="match status" value="1"/>
</dbReference>
<protein>
    <recommendedName>
        <fullName evidence="5">TPR-like protein</fullName>
    </recommendedName>
</protein>
<evidence type="ECO:0008006" key="5">
    <source>
        <dbReference type="Google" id="ProtNLM"/>
    </source>
</evidence>
<accession>A0A6G1G181</accession>